<dbReference type="Proteomes" id="UP000191931">
    <property type="component" value="Unassembled WGS sequence"/>
</dbReference>
<organism evidence="2 3">
    <name type="scientific">Desulfamplus magnetovallimortis</name>
    <dbReference type="NCBI Taxonomy" id="1246637"/>
    <lineage>
        <taxon>Bacteria</taxon>
        <taxon>Pseudomonadati</taxon>
        <taxon>Thermodesulfobacteriota</taxon>
        <taxon>Desulfobacteria</taxon>
        <taxon>Desulfobacterales</taxon>
        <taxon>Desulfobacteraceae</taxon>
        <taxon>Desulfamplus</taxon>
    </lineage>
</organism>
<keyword evidence="3" id="KW-1185">Reference proteome</keyword>
<accession>A0A1W1HB45</accession>
<name>A0A1W1HB45_9BACT</name>
<proteinExistence type="predicted"/>
<evidence type="ECO:0000313" key="3">
    <source>
        <dbReference type="Proteomes" id="UP000191931"/>
    </source>
</evidence>
<dbReference type="STRING" id="1246637.MTBBW1_1940048"/>
<evidence type="ECO:0000313" key="2">
    <source>
        <dbReference type="EMBL" id="SLM29721.1"/>
    </source>
</evidence>
<feature type="region of interest" description="Disordered" evidence="1">
    <location>
        <begin position="1"/>
        <end position="42"/>
    </location>
</feature>
<dbReference type="AlphaFoldDB" id="A0A1W1HB45"/>
<evidence type="ECO:0000256" key="1">
    <source>
        <dbReference type="SAM" id="MobiDB-lite"/>
    </source>
</evidence>
<protein>
    <submittedName>
        <fullName evidence="2">Uncharacterized protein</fullName>
    </submittedName>
</protein>
<dbReference type="EMBL" id="FWEV01000106">
    <property type="protein sequence ID" value="SLM29721.1"/>
    <property type="molecule type" value="Genomic_DNA"/>
</dbReference>
<sequence>MECKFMTPYGGRVESKSHDDIIQQKKGEEKDENTDKFSTPLAHGINNKKETLHSISFLIVSQIC</sequence>
<gene>
    <name evidence="2" type="ORF">MTBBW1_1940048</name>
</gene>
<feature type="compositionally biased region" description="Basic and acidic residues" evidence="1">
    <location>
        <begin position="13"/>
        <end position="35"/>
    </location>
</feature>
<reference evidence="2 3" key="1">
    <citation type="submission" date="2017-03" db="EMBL/GenBank/DDBJ databases">
        <authorList>
            <person name="Afonso C.L."/>
            <person name="Miller P.J."/>
            <person name="Scott M.A."/>
            <person name="Spackman E."/>
            <person name="Goraichik I."/>
            <person name="Dimitrov K.M."/>
            <person name="Suarez D.L."/>
            <person name="Swayne D.E."/>
        </authorList>
    </citation>
    <scope>NUCLEOTIDE SEQUENCE [LARGE SCALE GENOMIC DNA]</scope>
    <source>
        <strain evidence="2">PRJEB14757</strain>
    </source>
</reference>